<dbReference type="PANTHER" id="PTHR45786:SF74">
    <property type="entry name" value="ATP-DEPENDENT DNA HELICASE"/>
    <property type="match status" value="1"/>
</dbReference>
<dbReference type="EMBL" id="CM001224">
    <property type="protein sequence ID" value="AET03235.1"/>
    <property type="molecule type" value="Genomic_DNA"/>
</dbReference>
<reference evidence="1 3" key="2">
    <citation type="journal article" date="2014" name="BMC Genomics">
        <title>An improved genome release (version Mt4.0) for the model legume Medicago truncatula.</title>
        <authorList>
            <person name="Tang H."/>
            <person name="Krishnakumar V."/>
            <person name="Bidwell S."/>
            <person name="Rosen B."/>
            <person name="Chan A."/>
            <person name="Zhou S."/>
            <person name="Gentzbittel L."/>
            <person name="Childs K.L."/>
            <person name="Yandell M."/>
            <person name="Gundlach H."/>
            <person name="Mayer K.F."/>
            <person name="Schwartz D.C."/>
            <person name="Town C.D."/>
        </authorList>
    </citation>
    <scope>GENOME REANNOTATION</scope>
    <source>
        <strain evidence="2 3">cv. Jemalong A17</strain>
    </source>
</reference>
<keyword evidence="3" id="KW-1185">Reference proteome</keyword>
<proteinExistence type="predicted"/>
<gene>
    <name evidence="1" type="ordered locus">MTR_8g066430</name>
</gene>
<evidence type="ECO:0000313" key="1">
    <source>
        <dbReference type="EMBL" id="AET03235.1"/>
    </source>
</evidence>
<dbReference type="AlphaFoldDB" id="G7LGY6"/>
<accession>G7LGY6</accession>
<dbReference type="PANTHER" id="PTHR45786">
    <property type="entry name" value="DNA BINDING PROTEIN-LIKE"/>
    <property type="match status" value="1"/>
</dbReference>
<organism evidence="1 3">
    <name type="scientific">Medicago truncatula</name>
    <name type="common">Barrel medic</name>
    <name type="synonym">Medicago tribuloides</name>
    <dbReference type="NCBI Taxonomy" id="3880"/>
    <lineage>
        <taxon>Eukaryota</taxon>
        <taxon>Viridiplantae</taxon>
        <taxon>Streptophyta</taxon>
        <taxon>Embryophyta</taxon>
        <taxon>Tracheophyta</taxon>
        <taxon>Spermatophyta</taxon>
        <taxon>Magnoliopsida</taxon>
        <taxon>eudicotyledons</taxon>
        <taxon>Gunneridae</taxon>
        <taxon>Pentapetalae</taxon>
        <taxon>rosids</taxon>
        <taxon>fabids</taxon>
        <taxon>Fabales</taxon>
        <taxon>Fabaceae</taxon>
        <taxon>Papilionoideae</taxon>
        <taxon>50 kb inversion clade</taxon>
        <taxon>NPAAA clade</taxon>
        <taxon>Hologalegina</taxon>
        <taxon>IRL clade</taxon>
        <taxon>Trifolieae</taxon>
        <taxon>Medicago</taxon>
    </lineage>
</organism>
<dbReference type="PaxDb" id="3880-AET03235"/>
<dbReference type="Proteomes" id="UP000002051">
    <property type="component" value="Chromosome 8"/>
</dbReference>
<dbReference type="HOGENOM" id="CLU_2149625_0_0_1"/>
<sequence>MTIWRPELAKIYTQLYVHDTDNEVQNRLCSLKEGKSAQALDVNIVQNLKVILDENNKIVKLFRMARDRLSAPDAKENHIRLFDTRSNELRQYTIPTTTEIAKTFPSDLIPKS</sequence>
<evidence type="ECO:0000313" key="3">
    <source>
        <dbReference type="Proteomes" id="UP000002051"/>
    </source>
</evidence>
<name>G7LGY6_MEDTR</name>
<reference evidence="2" key="3">
    <citation type="submission" date="2015-04" db="UniProtKB">
        <authorList>
            <consortium name="EnsemblPlants"/>
        </authorList>
    </citation>
    <scope>IDENTIFICATION</scope>
    <source>
        <strain evidence="2">cv. Jemalong A17</strain>
    </source>
</reference>
<evidence type="ECO:0000313" key="2">
    <source>
        <dbReference type="EnsemblPlants" id="AET03235"/>
    </source>
</evidence>
<protein>
    <submittedName>
        <fullName evidence="1">AT hook motif protein, putative</fullName>
    </submittedName>
</protein>
<dbReference type="eggNOG" id="KOG0987">
    <property type="taxonomic scope" value="Eukaryota"/>
</dbReference>
<dbReference type="OMA" id="HAPRINQ"/>
<reference evidence="1 3" key="1">
    <citation type="journal article" date="2011" name="Nature">
        <title>The Medicago genome provides insight into the evolution of rhizobial symbioses.</title>
        <authorList>
            <person name="Young N.D."/>
            <person name="Debelle F."/>
            <person name="Oldroyd G.E."/>
            <person name="Geurts R."/>
            <person name="Cannon S.B."/>
            <person name="Udvardi M.K."/>
            <person name="Benedito V.A."/>
            <person name="Mayer K.F."/>
            <person name="Gouzy J."/>
            <person name="Schoof H."/>
            <person name="Van de Peer Y."/>
            <person name="Proost S."/>
            <person name="Cook D.R."/>
            <person name="Meyers B.C."/>
            <person name="Spannagl M."/>
            <person name="Cheung F."/>
            <person name="De Mita S."/>
            <person name="Krishnakumar V."/>
            <person name="Gundlach H."/>
            <person name="Zhou S."/>
            <person name="Mudge J."/>
            <person name="Bharti A.K."/>
            <person name="Murray J.D."/>
            <person name="Naoumkina M.A."/>
            <person name="Rosen B."/>
            <person name="Silverstein K.A."/>
            <person name="Tang H."/>
            <person name="Rombauts S."/>
            <person name="Zhao P.X."/>
            <person name="Zhou P."/>
            <person name="Barbe V."/>
            <person name="Bardou P."/>
            <person name="Bechner M."/>
            <person name="Bellec A."/>
            <person name="Berger A."/>
            <person name="Berges H."/>
            <person name="Bidwell S."/>
            <person name="Bisseling T."/>
            <person name="Choisne N."/>
            <person name="Couloux A."/>
            <person name="Denny R."/>
            <person name="Deshpande S."/>
            <person name="Dai X."/>
            <person name="Doyle J.J."/>
            <person name="Dudez A.M."/>
            <person name="Farmer A.D."/>
            <person name="Fouteau S."/>
            <person name="Franken C."/>
            <person name="Gibelin C."/>
            <person name="Gish J."/>
            <person name="Goldstein S."/>
            <person name="Gonzalez A.J."/>
            <person name="Green P.J."/>
            <person name="Hallab A."/>
            <person name="Hartog M."/>
            <person name="Hua A."/>
            <person name="Humphray S.J."/>
            <person name="Jeong D.H."/>
            <person name="Jing Y."/>
            <person name="Jocker A."/>
            <person name="Kenton S.M."/>
            <person name="Kim D.J."/>
            <person name="Klee K."/>
            <person name="Lai H."/>
            <person name="Lang C."/>
            <person name="Lin S."/>
            <person name="Macmil S.L."/>
            <person name="Magdelenat G."/>
            <person name="Matthews L."/>
            <person name="McCorrison J."/>
            <person name="Monaghan E.L."/>
            <person name="Mun J.H."/>
            <person name="Najar F.Z."/>
            <person name="Nicholson C."/>
            <person name="Noirot C."/>
            <person name="O'Bleness M."/>
            <person name="Paule C.R."/>
            <person name="Poulain J."/>
            <person name="Prion F."/>
            <person name="Qin B."/>
            <person name="Qu C."/>
            <person name="Retzel E.F."/>
            <person name="Riddle C."/>
            <person name="Sallet E."/>
            <person name="Samain S."/>
            <person name="Samson N."/>
            <person name="Sanders I."/>
            <person name="Saurat O."/>
            <person name="Scarpelli C."/>
            <person name="Schiex T."/>
            <person name="Segurens B."/>
            <person name="Severin A.J."/>
            <person name="Sherrier D.J."/>
            <person name="Shi R."/>
            <person name="Sims S."/>
            <person name="Singer S.R."/>
            <person name="Sinharoy S."/>
            <person name="Sterck L."/>
            <person name="Viollet A."/>
            <person name="Wang B.B."/>
            <person name="Wang K."/>
            <person name="Wang M."/>
            <person name="Wang X."/>
            <person name="Warfsmann J."/>
            <person name="Weissenbach J."/>
            <person name="White D.D."/>
            <person name="White J.D."/>
            <person name="Wiley G.B."/>
            <person name="Wincker P."/>
            <person name="Xing Y."/>
            <person name="Yang L."/>
            <person name="Yao Z."/>
            <person name="Ying F."/>
            <person name="Zhai J."/>
            <person name="Zhou L."/>
            <person name="Zuber A."/>
            <person name="Denarie J."/>
            <person name="Dixon R.A."/>
            <person name="May G.D."/>
            <person name="Schwartz D.C."/>
            <person name="Rogers J."/>
            <person name="Quetier F."/>
            <person name="Town C.D."/>
            <person name="Roe B.A."/>
        </authorList>
    </citation>
    <scope>NUCLEOTIDE SEQUENCE [LARGE SCALE GENOMIC DNA]</scope>
    <source>
        <strain evidence="1">A17</strain>
        <strain evidence="2 3">cv. Jemalong A17</strain>
    </source>
</reference>
<dbReference type="EnsemblPlants" id="AET03235">
    <property type="protein sequence ID" value="AET03235"/>
    <property type="gene ID" value="MTR_8g066430"/>
</dbReference>